<dbReference type="InterPro" id="IPR051266">
    <property type="entry name" value="CLCR"/>
</dbReference>
<dbReference type="EMBL" id="KI630443">
    <property type="protein sequence ID" value="EYU39682.1"/>
    <property type="molecule type" value="Genomic_DNA"/>
</dbReference>
<feature type="domain" description="VWFA" evidence="2">
    <location>
        <begin position="83"/>
        <end position="273"/>
    </location>
</feature>
<dbReference type="Gene3D" id="3.40.50.410">
    <property type="entry name" value="von Willebrand factor, type A domain"/>
    <property type="match status" value="1"/>
</dbReference>
<dbReference type="SUPFAM" id="SSF53300">
    <property type="entry name" value="vWA-like"/>
    <property type="match status" value="1"/>
</dbReference>
<dbReference type="Pfam" id="PF14624">
    <property type="entry name" value="Vwaint"/>
    <property type="match status" value="1"/>
</dbReference>
<dbReference type="AlphaFoldDB" id="A0A022RGZ9"/>
<name>A0A022RGZ9_ERYGU</name>
<dbReference type="InterPro" id="IPR036465">
    <property type="entry name" value="vWFA_dom_sf"/>
</dbReference>
<proteinExistence type="predicted"/>
<gene>
    <name evidence="3" type="ORF">MIMGU_mgv1a023682mg</name>
</gene>
<sequence length="517" mass="56161">INQLPVSNGGPKLEPEAVQFSDDDPLLEASSSSSSTVALQKVTIKAVPECDALVASKSVPQFTVLIGLKAPPLPPSQRGAPVDLVTVLDVSRSMHGTKLNLLKRAVNFVIDELGPSDRLSIVSFSNQARRIFRLSRMTESGRRDAKLAVDSLLTSSGTNIVDGLKKGSRVLEERRYKNPVTSIMFLSDGNDHYNGRGPYFHLLPPSIYPGNNSGPHENVETIPVHSFAFGSDHDPVTMHAISDASGGTFSFIESYEMVQGAFASCIGGLLSVVTRGLHLSLRSASKGVVMKSIPSGRYASEITNRGSKALINVGDLYADEEKEFLINLSVAARKTLLLDIVCSYIDVVSEKETVEIESVEIRRVKTVSPSDTKVKLEVDRQRNRLHAAESIAEAQKMAEMGDVTGARDLLAKGRTDILGSSSAQAGDDMCVWLEEDMKETERRMGSAEQYQKEGRAYALSGMSSHGAQRATTKGKKVVGAERRYSPYSTKSMALMVVKAEQLSDDETKPIIKKEPEN</sequence>
<protein>
    <recommendedName>
        <fullName evidence="2">VWFA domain-containing protein</fullName>
    </recommendedName>
</protein>
<dbReference type="STRING" id="4155.A0A022RGZ9"/>
<evidence type="ECO:0000313" key="4">
    <source>
        <dbReference type="Proteomes" id="UP000030748"/>
    </source>
</evidence>
<accession>A0A022RGZ9</accession>
<dbReference type="PhylomeDB" id="A0A022RGZ9"/>
<dbReference type="PANTHER" id="PTHR10579:SF146">
    <property type="entry name" value="RING-TYPE DOMAIN-CONTAINING PROTEIN"/>
    <property type="match status" value="1"/>
</dbReference>
<keyword evidence="4" id="KW-1185">Reference proteome</keyword>
<dbReference type="eggNOG" id="ENOG502QUK3">
    <property type="taxonomic scope" value="Eukaryota"/>
</dbReference>
<feature type="region of interest" description="Disordered" evidence="1">
    <location>
        <begin position="1"/>
        <end position="22"/>
    </location>
</feature>
<dbReference type="InterPro" id="IPR002035">
    <property type="entry name" value="VWF_A"/>
</dbReference>
<evidence type="ECO:0000259" key="2">
    <source>
        <dbReference type="PROSITE" id="PS50234"/>
    </source>
</evidence>
<evidence type="ECO:0000313" key="3">
    <source>
        <dbReference type="EMBL" id="EYU39682.1"/>
    </source>
</evidence>
<dbReference type="Proteomes" id="UP000030748">
    <property type="component" value="Unassembled WGS sequence"/>
</dbReference>
<dbReference type="PANTHER" id="PTHR10579">
    <property type="entry name" value="CALCIUM-ACTIVATED CHLORIDE CHANNEL REGULATOR"/>
    <property type="match status" value="1"/>
</dbReference>
<reference evidence="3 4" key="1">
    <citation type="journal article" date="2013" name="Proc. Natl. Acad. Sci. U.S.A.">
        <title>Fine-scale variation in meiotic recombination in Mimulus inferred from population shotgun sequencing.</title>
        <authorList>
            <person name="Hellsten U."/>
            <person name="Wright K.M."/>
            <person name="Jenkins J."/>
            <person name="Shu S."/>
            <person name="Yuan Y."/>
            <person name="Wessler S.R."/>
            <person name="Schmutz J."/>
            <person name="Willis J.H."/>
            <person name="Rokhsar D.S."/>
        </authorList>
    </citation>
    <scope>NUCLEOTIDE SEQUENCE [LARGE SCALE GENOMIC DNA]</scope>
    <source>
        <strain evidence="4">cv. DUN x IM62</strain>
    </source>
</reference>
<dbReference type="Pfam" id="PF00092">
    <property type="entry name" value="VWA"/>
    <property type="match status" value="1"/>
</dbReference>
<feature type="non-terminal residue" evidence="3">
    <location>
        <position position="1"/>
    </location>
</feature>
<dbReference type="SMART" id="SM00327">
    <property type="entry name" value="VWA"/>
    <property type="match status" value="1"/>
</dbReference>
<evidence type="ECO:0000256" key="1">
    <source>
        <dbReference type="SAM" id="MobiDB-lite"/>
    </source>
</evidence>
<dbReference type="InterPro" id="IPR032838">
    <property type="entry name" value="Vwaint_dom"/>
</dbReference>
<organism evidence="3 4">
    <name type="scientific">Erythranthe guttata</name>
    <name type="common">Yellow monkey flower</name>
    <name type="synonym">Mimulus guttatus</name>
    <dbReference type="NCBI Taxonomy" id="4155"/>
    <lineage>
        <taxon>Eukaryota</taxon>
        <taxon>Viridiplantae</taxon>
        <taxon>Streptophyta</taxon>
        <taxon>Embryophyta</taxon>
        <taxon>Tracheophyta</taxon>
        <taxon>Spermatophyta</taxon>
        <taxon>Magnoliopsida</taxon>
        <taxon>eudicotyledons</taxon>
        <taxon>Gunneridae</taxon>
        <taxon>Pentapetalae</taxon>
        <taxon>asterids</taxon>
        <taxon>lamiids</taxon>
        <taxon>Lamiales</taxon>
        <taxon>Phrymaceae</taxon>
        <taxon>Erythranthe</taxon>
    </lineage>
</organism>
<dbReference type="CDD" id="cd01466">
    <property type="entry name" value="vWA_C3HC4_type"/>
    <property type="match status" value="1"/>
</dbReference>
<dbReference type="PROSITE" id="PS50234">
    <property type="entry name" value="VWFA"/>
    <property type="match status" value="1"/>
</dbReference>